<dbReference type="InterPro" id="IPR004360">
    <property type="entry name" value="Glyas_Fos-R_dOase_dom"/>
</dbReference>
<dbReference type="Gene3D" id="3.10.180.10">
    <property type="entry name" value="2,3-Dihydroxybiphenyl 1,2-Dioxygenase, domain 1"/>
    <property type="match status" value="1"/>
</dbReference>
<dbReference type="PANTHER" id="PTHR35006">
    <property type="entry name" value="GLYOXALASE FAMILY PROTEIN (AFU_ORTHOLOGUE AFUA_5G14830)"/>
    <property type="match status" value="1"/>
</dbReference>
<comment type="caution">
    <text evidence="2">The sequence shown here is derived from an EMBL/GenBank/DDBJ whole genome shotgun (WGS) entry which is preliminary data.</text>
</comment>
<dbReference type="PROSITE" id="PS51819">
    <property type="entry name" value="VOC"/>
    <property type="match status" value="1"/>
</dbReference>
<dbReference type="SUPFAM" id="SSF54593">
    <property type="entry name" value="Glyoxalase/Bleomycin resistance protein/Dihydroxybiphenyl dioxygenase"/>
    <property type="match status" value="1"/>
</dbReference>
<accession>A0ABQ4PQV7</accession>
<dbReference type="PANTHER" id="PTHR35006:SF4">
    <property type="entry name" value="BLR7706 PROTEIN"/>
    <property type="match status" value="1"/>
</dbReference>
<dbReference type="EMBL" id="BPEY01000127">
    <property type="protein sequence ID" value="GIU51705.1"/>
    <property type="molecule type" value="Genomic_DNA"/>
</dbReference>
<sequence>MIINHVSLGVANVSLAIKFYDLVLLTLSIKRSHYIDNVAAAYGENLEFWIGCPCKDKPTQGNGTHIAFNAPNKDAVDLFYVTALELGGSCEGKPGLRPEYGANYYAAFVRDLDGNKIEAVSIG</sequence>
<dbReference type="Proteomes" id="UP000887104">
    <property type="component" value="Unassembled WGS sequence"/>
</dbReference>
<dbReference type="Pfam" id="PF00903">
    <property type="entry name" value="Glyoxalase"/>
    <property type="match status" value="1"/>
</dbReference>
<organism evidence="2 3">
    <name type="scientific">Shewanella sairae</name>
    <dbReference type="NCBI Taxonomy" id="190310"/>
    <lineage>
        <taxon>Bacteria</taxon>
        <taxon>Pseudomonadati</taxon>
        <taxon>Pseudomonadota</taxon>
        <taxon>Gammaproteobacteria</taxon>
        <taxon>Alteromonadales</taxon>
        <taxon>Shewanellaceae</taxon>
        <taxon>Shewanella</taxon>
    </lineage>
</organism>
<protein>
    <submittedName>
        <fullName evidence="2">Glyoxalase</fullName>
    </submittedName>
</protein>
<keyword evidence="3" id="KW-1185">Reference proteome</keyword>
<dbReference type="InterPro" id="IPR037523">
    <property type="entry name" value="VOC_core"/>
</dbReference>
<evidence type="ECO:0000313" key="3">
    <source>
        <dbReference type="Proteomes" id="UP000887104"/>
    </source>
</evidence>
<evidence type="ECO:0000259" key="1">
    <source>
        <dbReference type="PROSITE" id="PS51819"/>
    </source>
</evidence>
<dbReference type="RefSeq" id="WP_246616276.1">
    <property type="nucleotide sequence ID" value="NZ_BPEY01000127.1"/>
</dbReference>
<dbReference type="InterPro" id="IPR029068">
    <property type="entry name" value="Glyas_Bleomycin-R_OHBP_Dase"/>
</dbReference>
<evidence type="ECO:0000313" key="2">
    <source>
        <dbReference type="EMBL" id="GIU51705.1"/>
    </source>
</evidence>
<reference evidence="2" key="1">
    <citation type="submission" date="2021-05" db="EMBL/GenBank/DDBJ databases">
        <title>Molecular characterization for Shewanella algae harboring chromosomal blaOXA-55-like strains isolated from clinical and environment sample.</title>
        <authorList>
            <person name="Ohama Y."/>
            <person name="Aoki K."/>
            <person name="Harada S."/>
            <person name="Moriya K."/>
            <person name="Ishii Y."/>
            <person name="Tateda K."/>
        </authorList>
    </citation>
    <scope>NUCLEOTIDE SEQUENCE</scope>
    <source>
        <strain evidence="2">JCM 11563</strain>
    </source>
</reference>
<name>A0ABQ4PQV7_9GAMM</name>
<gene>
    <name evidence="2" type="ORF">TUM4438_42260</name>
</gene>
<feature type="domain" description="VOC" evidence="1">
    <location>
        <begin position="2"/>
        <end position="122"/>
    </location>
</feature>
<proteinExistence type="predicted"/>
<dbReference type="CDD" id="cd07262">
    <property type="entry name" value="VOC_like"/>
    <property type="match status" value="1"/>
</dbReference>